<evidence type="ECO:0000256" key="3">
    <source>
        <dbReference type="ARBA" id="ARBA00015991"/>
    </source>
</evidence>
<evidence type="ECO:0000313" key="10">
    <source>
        <dbReference type="Proteomes" id="UP001307760"/>
    </source>
</evidence>
<reference evidence="9 10" key="1">
    <citation type="submission" date="2023-12" db="EMBL/GenBank/DDBJ databases">
        <title>30 novel species of actinomycetes from the DSMZ collection.</title>
        <authorList>
            <person name="Nouioui I."/>
        </authorList>
    </citation>
    <scope>NUCLEOTIDE SEQUENCE [LARGE SCALE GENOMIC DNA]</scope>
    <source>
        <strain evidence="9 10">DSM 41528</strain>
    </source>
</reference>
<accession>A0ABU7NN74</accession>
<gene>
    <name evidence="9" type="ORF">V2J85_13125</name>
</gene>
<comment type="catalytic activity">
    <reaction evidence="4 5 6">
        <text>an acyl phosphate + H2O = a carboxylate + phosphate + H(+)</text>
        <dbReference type="Rhea" id="RHEA:14965"/>
        <dbReference type="ChEBI" id="CHEBI:15377"/>
        <dbReference type="ChEBI" id="CHEBI:15378"/>
        <dbReference type="ChEBI" id="CHEBI:29067"/>
        <dbReference type="ChEBI" id="CHEBI:43474"/>
        <dbReference type="ChEBI" id="CHEBI:59918"/>
        <dbReference type="EC" id="3.6.1.7"/>
    </reaction>
</comment>
<dbReference type="PANTHER" id="PTHR47268:SF4">
    <property type="entry name" value="ACYLPHOSPHATASE"/>
    <property type="match status" value="1"/>
</dbReference>
<evidence type="ECO:0000256" key="5">
    <source>
        <dbReference type="PROSITE-ProRule" id="PRU00520"/>
    </source>
</evidence>
<name>A0ABU7NN74_9ACTN</name>
<dbReference type="InterPro" id="IPR017968">
    <property type="entry name" value="Acylphosphatase_CS"/>
</dbReference>
<comment type="caution">
    <text evidence="9">The sequence shown here is derived from an EMBL/GenBank/DDBJ whole genome shotgun (WGS) entry which is preliminary data.</text>
</comment>
<evidence type="ECO:0000256" key="1">
    <source>
        <dbReference type="ARBA" id="ARBA00005614"/>
    </source>
</evidence>
<evidence type="ECO:0000256" key="6">
    <source>
        <dbReference type="RuleBase" id="RU000553"/>
    </source>
</evidence>
<evidence type="ECO:0000256" key="4">
    <source>
        <dbReference type="ARBA" id="ARBA00047645"/>
    </source>
</evidence>
<dbReference type="EC" id="3.6.1.7" evidence="2 5"/>
<evidence type="ECO:0000259" key="8">
    <source>
        <dbReference type="PROSITE" id="PS51160"/>
    </source>
</evidence>
<dbReference type="PROSITE" id="PS51160">
    <property type="entry name" value="ACYLPHOSPHATASE_3"/>
    <property type="match status" value="1"/>
</dbReference>
<keyword evidence="10" id="KW-1185">Reference proteome</keyword>
<feature type="active site" evidence="5">
    <location>
        <position position="18"/>
    </location>
</feature>
<dbReference type="PRINTS" id="PR00112">
    <property type="entry name" value="ACYLPHPHTASE"/>
</dbReference>
<proteinExistence type="inferred from homology"/>
<dbReference type="PANTHER" id="PTHR47268">
    <property type="entry name" value="ACYLPHOSPHATASE"/>
    <property type="match status" value="1"/>
</dbReference>
<dbReference type="InterPro" id="IPR001792">
    <property type="entry name" value="Acylphosphatase-like_dom"/>
</dbReference>
<evidence type="ECO:0000256" key="2">
    <source>
        <dbReference type="ARBA" id="ARBA00012150"/>
    </source>
</evidence>
<dbReference type="PROSITE" id="PS00150">
    <property type="entry name" value="ACYLPHOSPHATASE_1"/>
    <property type="match status" value="1"/>
</dbReference>
<dbReference type="PROSITE" id="PS00151">
    <property type="entry name" value="ACYLPHOSPHATASE_2"/>
    <property type="match status" value="1"/>
</dbReference>
<organism evidence="9 10">
    <name type="scientific">Streptomyces bugieae</name>
    <dbReference type="NCBI Taxonomy" id="3098223"/>
    <lineage>
        <taxon>Bacteria</taxon>
        <taxon>Bacillati</taxon>
        <taxon>Actinomycetota</taxon>
        <taxon>Actinomycetes</taxon>
        <taxon>Kitasatosporales</taxon>
        <taxon>Streptomycetaceae</taxon>
        <taxon>Streptomyces</taxon>
    </lineage>
</organism>
<dbReference type="InterPro" id="IPR036046">
    <property type="entry name" value="Acylphosphatase-like_dom_sf"/>
</dbReference>
<dbReference type="EMBL" id="JAZBJP010000004">
    <property type="protein sequence ID" value="MEE4420298.1"/>
    <property type="molecule type" value="Genomic_DNA"/>
</dbReference>
<evidence type="ECO:0000256" key="7">
    <source>
        <dbReference type="RuleBase" id="RU004168"/>
    </source>
</evidence>
<dbReference type="Pfam" id="PF00708">
    <property type="entry name" value="Acylphosphatase"/>
    <property type="match status" value="1"/>
</dbReference>
<feature type="active site" evidence="5">
    <location>
        <position position="36"/>
    </location>
</feature>
<sequence>MIRRRVVVSGTVQGVFFRDTCRRTAEAQGVAGWVRNAPDGTVEAVFEGDPESVDRLVEWAHQGPPAAVVDAVSVTEEEPQGLSGFDVR</sequence>
<dbReference type="InterPro" id="IPR020456">
    <property type="entry name" value="Acylphosphatase"/>
</dbReference>
<comment type="similarity">
    <text evidence="1 7">Belongs to the acylphosphatase family.</text>
</comment>
<dbReference type="GO" id="GO:0003998">
    <property type="term" value="F:acylphosphatase activity"/>
    <property type="evidence" value="ECO:0007669"/>
    <property type="project" value="UniProtKB-EC"/>
</dbReference>
<feature type="domain" description="Acylphosphatase-like" evidence="8">
    <location>
        <begin position="3"/>
        <end position="88"/>
    </location>
</feature>
<keyword evidence="5 6" id="KW-0378">Hydrolase</keyword>
<protein>
    <recommendedName>
        <fullName evidence="3 5">Acylphosphatase</fullName>
        <ecNumber evidence="2 5">3.6.1.7</ecNumber>
    </recommendedName>
</protein>
<dbReference type="Proteomes" id="UP001307760">
    <property type="component" value="Unassembled WGS sequence"/>
</dbReference>
<dbReference type="Gene3D" id="3.30.70.100">
    <property type="match status" value="1"/>
</dbReference>
<dbReference type="SUPFAM" id="SSF54975">
    <property type="entry name" value="Acylphosphatase/BLUF domain-like"/>
    <property type="match status" value="1"/>
</dbReference>
<evidence type="ECO:0000313" key="9">
    <source>
        <dbReference type="EMBL" id="MEE4420298.1"/>
    </source>
</evidence>
<dbReference type="RefSeq" id="WP_330821670.1">
    <property type="nucleotide sequence ID" value="NZ_JAZBJP010000004.1"/>
</dbReference>